<dbReference type="GO" id="GO:0010181">
    <property type="term" value="F:FMN binding"/>
    <property type="evidence" value="ECO:0007669"/>
    <property type="project" value="InterPro"/>
</dbReference>
<evidence type="ECO:0000256" key="1">
    <source>
        <dbReference type="ARBA" id="ARBA00001917"/>
    </source>
</evidence>
<dbReference type="Proteomes" id="UP000187455">
    <property type="component" value="Unassembled WGS sequence"/>
</dbReference>
<keyword evidence="3" id="KW-0288">FMN</keyword>
<organism evidence="7 8">
    <name type="scientific">Smittium mucronatum</name>
    <dbReference type="NCBI Taxonomy" id="133383"/>
    <lineage>
        <taxon>Eukaryota</taxon>
        <taxon>Fungi</taxon>
        <taxon>Fungi incertae sedis</taxon>
        <taxon>Zoopagomycota</taxon>
        <taxon>Kickxellomycotina</taxon>
        <taxon>Harpellomycetes</taxon>
        <taxon>Harpellales</taxon>
        <taxon>Legeriomycetaceae</taxon>
        <taxon>Smittium</taxon>
    </lineage>
</organism>
<dbReference type="GO" id="GO:0003959">
    <property type="term" value="F:NADPH dehydrogenase activity"/>
    <property type="evidence" value="ECO:0007669"/>
    <property type="project" value="InterPro"/>
</dbReference>
<dbReference type="PANTHER" id="PTHR43303">
    <property type="entry name" value="NADPH DEHYDROGENASE C23G7.10C-RELATED"/>
    <property type="match status" value="1"/>
</dbReference>
<comment type="cofactor">
    <cofactor evidence="1">
        <name>FMN</name>
        <dbReference type="ChEBI" id="CHEBI:58210"/>
    </cofactor>
</comment>
<evidence type="ECO:0000313" key="7">
    <source>
        <dbReference type="EMBL" id="OLY79836.1"/>
    </source>
</evidence>
<dbReference type="AlphaFoldDB" id="A0A1R0GSH9"/>
<evidence type="ECO:0000256" key="3">
    <source>
        <dbReference type="ARBA" id="ARBA00022643"/>
    </source>
</evidence>
<evidence type="ECO:0000256" key="4">
    <source>
        <dbReference type="ARBA" id="ARBA00022857"/>
    </source>
</evidence>
<sequence>MKLISELTSPYRENPTDYFVVQSSNPGVAVGFRKNGEKSTFAESPDKSLPIAFTPYTQRGITFSNRIFVSPMCMYSSQDGFLTNWHIAHYGGLALHSPGGITVEATAVTHHGRISINCSGLWKDEHIEPHRKVVEVVHSNNVKIGIQLVHSGRKGSSLPLWESRRGIADNSIGGWTDEVYGPSTTPFDQISADPLELSTEQIQEIILAFVDAAVRADKAGYDYIEVHGAHGYLLSSFLSPIVNQRTDNYGGSFTNRIRFLTEVVERVRNVFPEHKPIWVRLSCDEWVEGGWGLEESIKLARILKDIGVDLIDCSTGGVNNDQKIPAEPLFQVPYAQQVKEQADIATSAVGMITTPAEIEGILEAKQSDIVSLARQFLLEPSFVSRAAQELGVDIVYPNQY</sequence>
<dbReference type="EMBL" id="LSSL01004055">
    <property type="protein sequence ID" value="OLY79836.1"/>
    <property type="molecule type" value="Genomic_DNA"/>
</dbReference>
<dbReference type="GO" id="GO:0050661">
    <property type="term" value="F:NADP binding"/>
    <property type="evidence" value="ECO:0007669"/>
    <property type="project" value="InterPro"/>
</dbReference>
<dbReference type="InterPro" id="IPR001155">
    <property type="entry name" value="OxRdtase_FMN_N"/>
</dbReference>
<accession>A0A1R0GSH9</accession>
<keyword evidence="5" id="KW-0560">Oxidoreductase</keyword>
<gene>
    <name evidence="7" type="ORF">AYI68_g6084</name>
</gene>
<reference evidence="7 8" key="1">
    <citation type="journal article" date="2016" name="Mol. Biol. Evol.">
        <title>Genome-Wide Survey of Gut Fungi (Harpellales) Reveals the First Horizontally Transferred Ubiquitin Gene from a Mosquito Host.</title>
        <authorList>
            <person name="Wang Y."/>
            <person name="White M.M."/>
            <person name="Kvist S."/>
            <person name="Moncalvo J.M."/>
        </authorList>
    </citation>
    <scope>NUCLEOTIDE SEQUENCE [LARGE SCALE GENOMIC DNA]</scope>
    <source>
        <strain evidence="7 8">ALG-7-W6</strain>
    </source>
</reference>
<evidence type="ECO:0000313" key="8">
    <source>
        <dbReference type="Proteomes" id="UP000187455"/>
    </source>
</evidence>
<keyword evidence="2" id="KW-0285">Flavoprotein</keyword>
<proteinExistence type="predicted"/>
<dbReference type="CDD" id="cd02932">
    <property type="entry name" value="OYE_YqiM_FMN"/>
    <property type="match status" value="1"/>
</dbReference>
<evidence type="ECO:0000259" key="6">
    <source>
        <dbReference type="Pfam" id="PF00724"/>
    </source>
</evidence>
<keyword evidence="4" id="KW-0521">NADP</keyword>
<keyword evidence="8" id="KW-1185">Reference proteome</keyword>
<evidence type="ECO:0000256" key="5">
    <source>
        <dbReference type="ARBA" id="ARBA00023002"/>
    </source>
</evidence>
<dbReference type="Gene3D" id="3.20.20.70">
    <property type="entry name" value="Aldolase class I"/>
    <property type="match status" value="1"/>
</dbReference>
<protein>
    <submittedName>
        <fullName evidence="7">Putative NADPH dehydrogenase</fullName>
    </submittedName>
</protein>
<dbReference type="PANTHER" id="PTHR43303:SF4">
    <property type="entry name" value="NADPH DEHYDROGENASE C23G7.10C-RELATED"/>
    <property type="match status" value="1"/>
</dbReference>
<dbReference type="InterPro" id="IPR013785">
    <property type="entry name" value="Aldolase_TIM"/>
</dbReference>
<dbReference type="OrthoDB" id="72788at2759"/>
<feature type="domain" description="NADH:flavin oxidoreductase/NADH oxidase N-terminal" evidence="6">
    <location>
        <begin position="53"/>
        <end position="390"/>
    </location>
</feature>
<dbReference type="Pfam" id="PF00724">
    <property type="entry name" value="Oxidored_FMN"/>
    <property type="match status" value="1"/>
</dbReference>
<feature type="non-terminal residue" evidence="7">
    <location>
        <position position="400"/>
    </location>
</feature>
<name>A0A1R0GSH9_9FUNG</name>
<comment type="caution">
    <text evidence="7">The sequence shown here is derived from an EMBL/GenBank/DDBJ whole genome shotgun (WGS) entry which is preliminary data.</text>
</comment>
<dbReference type="InterPro" id="IPR044152">
    <property type="entry name" value="YqjM-like"/>
</dbReference>
<dbReference type="STRING" id="133383.A0A1R0GSH9"/>
<dbReference type="SUPFAM" id="SSF51395">
    <property type="entry name" value="FMN-linked oxidoreductases"/>
    <property type="match status" value="1"/>
</dbReference>
<evidence type="ECO:0000256" key="2">
    <source>
        <dbReference type="ARBA" id="ARBA00022630"/>
    </source>
</evidence>